<comment type="similarity">
    <text evidence="4">Belongs to the CDIP1/LITAF family.</text>
</comment>
<dbReference type="PANTHER" id="PTHR23292:SF48">
    <property type="entry name" value="LIPOPOLYSACCHARIDE-INDUCED TUMOR NECROSIS FACTOR-ALPHA FACTOR HOMOLOG-RELATED"/>
    <property type="match status" value="1"/>
</dbReference>
<evidence type="ECO:0000256" key="5">
    <source>
        <dbReference type="ARBA" id="ARBA00022723"/>
    </source>
</evidence>
<evidence type="ECO:0000256" key="2">
    <source>
        <dbReference type="ARBA" id="ARBA00004414"/>
    </source>
</evidence>
<dbReference type="Proteomes" id="UP001221898">
    <property type="component" value="Unassembled WGS sequence"/>
</dbReference>
<keyword evidence="7" id="KW-0472">Membrane</keyword>
<protein>
    <recommendedName>
        <fullName evidence="9">LITAF domain-containing protein</fullName>
    </recommendedName>
</protein>
<dbReference type="InterPro" id="IPR037519">
    <property type="entry name" value="LITAF_fam"/>
</dbReference>
<evidence type="ECO:0000256" key="7">
    <source>
        <dbReference type="ARBA" id="ARBA00023136"/>
    </source>
</evidence>
<comment type="subcellular location">
    <subcellularLocation>
        <location evidence="1">Endosome membrane</location>
        <topology evidence="1">Peripheral membrane protein</topology>
        <orientation evidence="1">Cytoplasmic side</orientation>
    </subcellularLocation>
    <subcellularLocation>
        <location evidence="2">Late endosome membrane</location>
    </subcellularLocation>
    <subcellularLocation>
        <location evidence="3">Lysosome membrane</location>
        <topology evidence="3">Peripheral membrane protein</topology>
        <orientation evidence="3">Cytoplasmic side</orientation>
    </subcellularLocation>
</comment>
<evidence type="ECO:0000256" key="6">
    <source>
        <dbReference type="ARBA" id="ARBA00022833"/>
    </source>
</evidence>
<evidence type="ECO:0000313" key="10">
    <source>
        <dbReference type="EMBL" id="KAJ8398733.1"/>
    </source>
</evidence>
<comment type="caution">
    <text evidence="10">The sequence shown here is derived from an EMBL/GenBank/DDBJ whole genome shotgun (WGS) entry which is preliminary data.</text>
</comment>
<proteinExistence type="inferred from homology"/>
<evidence type="ECO:0000256" key="1">
    <source>
        <dbReference type="ARBA" id="ARBA00004125"/>
    </source>
</evidence>
<dbReference type="GO" id="GO:0005634">
    <property type="term" value="C:nucleus"/>
    <property type="evidence" value="ECO:0007669"/>
    <property type="project" value="TreeGrafter"/>
</dbReference>
<dbReference type="SMART" id="SM00714">
    <property type="entry name" value="LITAF"/>
    <property type="match status" value="1"/>
</dbReference>
<dbReference type="InterPro" id="IPR006629">
    <property type="entry name" value="LITAF"/>
</dbReference>
<accession>A0AAD7SAF3</accession>
<evidence type="ECO:0000256" key="8">
    <source>
        <dbReference type="SAM" id="MobiDB-lite"/>
    </source>
</evidence>
<gene>
    <name evidence="10" type="ORF">AAFF_G00419300</name>
</gene>
<keyword evidence="6" id="KW-0862">Zinc</keyword>
<evidence type="ECO:0000256" key="4">
    <source>
        <dbReference type="ARBA" id="ARBA00005975"/>
    </source>
</evidence>
<evidence type="ECO:0000256" key="3">
    <source>
        <dbReference type="ARBA" id="ARBA00004630"/>
    </source>
</evidence>
<dbReference type="GO" id="GO:0098574">
    <property type="term" value="C:cytoplasmic side of lysosomal membrane"/>
    <property type="evidence" value="ECO:0007669"/>
    <property type="project" value="TreeGrafter"/>
</dbReference>
<dbReference type="Pfam" id="PF10601">
    <property type="entry name" value="zf-LITAF-like"/>
    <property type="match status" value="1"/>
</dbReference>
<dbReference type="AlphaFoldDB" id="A0AAD7SAF3"/>
<feature type="region of interest" description="Disordered" evidence="8">
    <location>
        <begin position="1"/>
        <end position="59"/>
    </location>
</feature>
<name>A0AAD7SAF3_9TELE</name>
<evidence type="ECO:0000313" key="11">
    <source>
        <dbReference type="Proteomes" id="UP001221898"/>
    </source>
</evidence>
<dbReference type="GO" id="GO:0008270">
    <property type="term" value="F:zinc ion binding"/>
    <property type="evidence" value="ECO:0007669"/>
    <property type="project" value="TreeGrafter"/>
</dbReference>
<dbReference type="PROSITE" id="PS51837">
    <property type="entry name" value="LITAF"/>
    <property type="match status" value="1"/>
</dbReference>
<keyword evidence="11" id="KW-1185">Reference proteome</keyword>
<dbReference type="PANTHER" id="PTHR23292">
    <property type="entry name" value="LIPOPOLYSACCHARIDE-INDUCED TUMOR NECROSIS FACTOR-ALPHA FACTOR"/>
    <property type="match status" value="1"/>
</dbReference>
<keyword evidence="5" id="KW-0479">Metal-binding</keyword>
<feature type="compositionally biased region" description="Basic and acidic residues" evidence="8">
    <location>
        <begin position="1"/>
        <end position="20"/>
    </location>
</feature>
<reference evidence="10" key="1">
    <citation type="journal article" date="2023" name="Science">
        <title>Genome structures resolve the early diversification of teleost fishes.</title>
        <authorList>
            <person name="Parey E."/>
            <person name="Louis A."/>
            <person name="Montfort J."/>
            <person name="Bouchez O."/>
            <person name="Roques C."/>
            <person name="Iampietro C."/>
            <person name="Lluch J."/>
            <person name="Castinel A."/>
            <person name="Donnadieu C."/>
            <person name="Desvignes T."/>
            <person name="Floi Bucao C."/>
            <person name="Jouanno E."/>
            <person name="Wen M."/>
            <person name="Mejri S."/>
            <person name="Dirks R."/>
            <person name="Jansen H."/>
            <person name="Henkel C."/>
            <person name="Chen W.J."/>
            <person name="Zahm M."/>
            <person name="Cabau C."/>
            <person name="Klopp C."/>
            <person name="Thompson A.W."/>
            <person name="Robinson-Rechavi M."/>
            <person name="Braasch I."/>
            <person name="Lecointre G."/>
            <person name="Bobe J."/>
            <person name="Postlethwait J.H."/>
            <person name="Berthelot C."/>
            <person name="Roest Crollius H."/>
            <person name="Guiguen Y."/>
        </authorList>
    </citation>
    <scope>NUCLEOTIDE SEQUENCE</scope>
    <source>
        <strain evidence="10">NC1722</strain>
    </source>
</reference>
<sequence>MDRISRRQMRSDEARTHKQVLDSMEDDKEHPQDLPPPYTGPPANYGDTNSAPQPGFMAPPYQEGPSPTICLGVPAVTPAGSQVVLMPGISGLSDLPSQTQCPHCQQLVLSRTNHKPGLLTWLIVGSLFFVGCWPCCCIPFCVNDCQDVEHRCPNCNNLIYVYNRI</sequence>
<dbReference type="EMBL" id="JAINUG010000088">
    <property type="protein sequence ID" value="KAJ8398733.1"/>
    <property type="molecule type" value="Genomic_DNA"/>
</dbReference>
<evidence type="ECO:0000259" key="9">
    <source>
        <dbReference type="PROSITE" id="PS51837"/>
    </source>
</evidence>
<feature type="domain" description="LITAF" evidence="9">
    <location>
        <begin position="80"/>
        <end position="164"/>
    </location>
</feature>
<dbReference type="GO" id="GO:0098560">
    <property type="term" value="C:cytoplasmic side of late endosome membrane"/>
    <property type="evidence" value="ECO:0007669"/>
    <property type="project" value="TreeGrafter"/>
</dbReference>
<organism evidence="10 11">
    <name type="scientific">Aldrovandia affinis</name>
    <dbReference type="NCBI Taxonomy" id="143900"/>
    <lineage>
        <taxon>Eukaryota</taxon>
        <taxon>Metazoa</taxon>
        <taxon>Chordata</taxon>
        <taxon>Craniata</taxon>
        <taxon>Vertebrata</taxon>
        <taxon>Euteleostomi</taxon>
        <taxon>Actinopterygii</taxon>
        <taxon>Neopterygii</taxon>
        <taxon>Teleostei</taxon>
        <taxon>Notacanthiformes</taxon>
        <taxon>Halosauridae</taxon>
        <taxon>Aldrovandia</taxon>
    </lineage>
</organism>